<evidence type="ECO:0000256" key="2">
    <source>
        <dbReference type="SAM" id="Phobius"/>
    </source>
</evidence>
<evidence type="ECO:0000313" key="3">
    <source>
        <dbReference type="EMBL" id="OYD57547.1"/>
    </source>
</evidence>
<dbReference type="EMBL" id="NOII01000003">
    <property type="protein sequence ID" value="OYD57547.1"/>
    <property type="molecule type" value="Genomic_DNA"/>
</dbReference>
<evidence type="ECO:0008006" key="5">
    <source>
        <dbReference type="Google" id="ProtNLM"/>
    </source>
</evidence>
<evidence type="ECO:0000313" key="4">
    <source>
        <dbReference type="Proteomes" id="UP000215059"/>
    </source>
</evidence>
<keyword evidence="2" id="KW-0812">Transmembrane</keyword>
<dbReference type="AlphaFoldDB" id="A0A235F9B9"/>
<sequence length="224" mass="24263">MKLKLLFVGYCLLAFTLVLFQPFGKTGADSSSAVIDIEALPESVLFSIENFKPGDWAPRELTVKNSGNTDFQYNMISNLKSGSEKLYAQLQLKVEDSSGVLYEGSMSEFDGIESRTLAASAEEKLKLTVEFPYESGNEYQGLNAESEIILYAEGDEPPTPPGDGDDGDDGGGDDGTETPDDGTLPITGEDNPAILFISGFLLTFGGLMLLMIKKSMIRNPFKRG</sequence>
<name>A0A235F9B9_9BACL</name>
<feature type="compositionally biased region" description="Acidic residues" evidence="1">
    <location>
        <begin position="163"/>
        <end position="180"/>
    </location>
</feature>
<comment type="caution">
    <text evidence="3">The sequence shown here is derived from an EMBL/GenBank/DDBJ whole genome shotgun (WGS) entry which is preliminary data.</text>
</comment>
<reference evidence="3 4" key="1">
    <citation type="submission" date="2017-07" db="EMBL/GenBank/DDBJ databases">
        <title>Fictibacillus sp. nov. GDSW-R2A3 Genome sequencing and assembly.</title>
        <authorList>
            <person name="Mayilraj S."/>
        </authorList>
    </citation>
    <scope>NUCLEOTIDE SEQUENCE [LARGE SCALE GENOMIC DNA]</scope>
    <source>
        <strain evidence="3 4">GDSW-R2A3</strain>
    </source>
</reference>
<keyword evidence="2" id="KW-0472">Membrane</keyword>
<evidence type="ECO:0000256" key="1">
    <source>
        <dbReference type="SAM" id="MobiDB-lite"/>
    </source>
</evidence>
<gene>
    <name evidence="3" type="ORF">CGZ90_12820</name>
</gene>
<keyword evidence="2" id="KW-1133">Transmembrane helix</keyword>
<feature type="region of interest" description="Disordered" evidence="1">
    <location>
        <begin position="153"/>
        <end position="187"/>
    </location>
</feature>
<organism evidence="3 4">
    <name type="scientific">Fictibacillus aquaticus</name>
    <dbReference type="NCBI Taxonomy" id="2021314"/>
    <lineage>
        <taxon>Bacteria</taxon>
        <taxon>Bacillati</taxon>
        <taxon>Bacillota</taxon>
        <taxon>Bacilli</taxon>
        <taxon>Bacillales</taxon>
        <taxon>Fictibacillaceae</taxon>
        <taxon>Fictibacillus</taxon>
    </lineage>
</organism>
<proteinExistence type="predicted"/>
<dbReference type="NCBIfam" id="TIGR01167">
    <property type="entry name" value="LPXTG_anchor"/>
    <property type="match status" value="1"/>
</dbReference>
<dbReference type="Proteomes" id="UP000215059">
    <property type="component" value="Unassembled WGS sequence"/>
</dbReference>
<feature type="transmembrane region" description="Helical" evidence="2">
    <location>
        <begin position="193"/>
        <end position="212"/>
    </location>
</feature>
<protein>
    <recommendedName>
        <fullName evidence="5">Gram-positive cocci surface proteins LPxTG domain-containing protein</fullName>
    </recommendedName>
</protein>
<accession>A0A235F9B9</accession>
<dbReference type="RefSeq" id="WP_094252897.1">
    <property type="nucleotide sequence ID" value="NZ_JBHLXL010000001.1"/>
</dbReference>
<dbReference type="OrthoDB" id="2566057at2"/>
<keyword evidence="4" id="KW-1185">Reference proteome</keyword>